<dbReference type="AlphaFoldDB" id="A0A914PPB1"/>
<reference evidence="3" key="1">
    <citation type="submission" date="2022-11" db="UniProtKB">
        <authorList>
            <consortium name="WormBaseParasite"/>
        </authorList>
    </citation>
    <scope>IDENTIFICATION</scope>
</reference>
<keyword evidence="2" id="KW-1185">Reference proteome</keyword>
<feature type="region of interest" description="Disordered" evidence="1">
    <location>
        <begin position="1"/>
        <end position="39"/>
    </location>
</feature>
<evidence type="ECO:0000256" key="1">
    <source>
        <dbReference type="SAM" id="MobiDB-lite"/>
    </source>
</evidence>
<dbReference type="Proteomes" id="UP000887578">
    <property type="component" value="Unplaced"/>
</dbReference>
<feature type="compositionally biased region" description="Basic and acidic residues" evidence="1">
    <location>
        <begin position="29"/>
        <end position="39"/>
    </location>
</feature>
<proteinExistence type="predicted"/>
<name>A0A914PPB1_9BILA</name>
<accession>A0A914PPB1</accession>
<protein>
    <submittedName>
        <fullName evidence="3">Uncharacterized protein</fullName>
    </submittedName>
</protein>
<sequence>MDDNRPINAPKEFQRDESLHVKPTQNPIDETKPEHERGHVHEALHKVKEHMKDAVEKVKGHDSTPGSTPDYYQC</sequence>
<evidence type="ECO:0000313" key="2">
    <source>
        <dbReference type="Proteomes" id="UP000887578"/>
    </source>
</evidence>
<organism evidence="2 3">
    <name type="scientific">Panagrolaimus davidi</name>
    <dbReference type="NCBI Taxonomy" id="227884"/>
    <lineage>
        <taxon>Eukaryota</taxon>
        <taxon>Metazoa</taxon>
        <taxon>Ecdysozoa</taxon>
        <taxon>Nematoda</taxon>
        <taxon>Chromadorea</taxon>
        <taxon>Rhabditida</taxon>
        <taxon>Tylenchina</taxon>
        <taxon>Panagrolaimomorpha</taxon>
        <taxon>Panagrolaimoidea</taxon>
        <taxon>Panagrolaimidae</taxon>
        <taxon>Panagrolaimus</taxon>
    </lineage>
</organism>
<dbReference type="WBParaSite" id="PDA_v2.g2039.t1">
    <property type="protein sequence ID" value="PDA_v2.g2039.t1"/>
    <property type="gene ID" value="PDA_v2.g2039"/>
</dbReference>
<evidence type="ECO:0000313" key="3">
    <source>
        <dbReference type="WBParaSite" id="PDA_v2.g2039.t1"/>
    </source>
</evidence>